<dbReference type="SUPFAM" id="SSF52058">
    <property type="entry name" value="L domain-like"/>
    <property type="match status" value="2"/>
</dbReference>
<feature type="chain" id="PRO_5044856175" description="TIR domain-containing protein" evidence="6">
    <location>
        <begin position="26"/>
        <end position="824"/>
    </location>
</feature>
<dbReference type="AlphaFoldDB" id="A0ABD3WB40"/>
<dbReference type="Pfam" id="PF13855">
    <property type="entry name" value="LRR_8"/>
    <property type="match status" value="1"/>
</dbReference>
<keyword evidence="4" id="KW-0677">Repeat</keyword>
<keyword evidence="5" id="KW-0472">Membrane</keyword>
<dbReference type="SUPFAM" id="SSF52200">
    <property type="entry name" value="Toll/Interleukin receptor TIR domain"/>
    <property type="match status" value="1"/>
</dbReference>
<feature type="transmembrane region" description="Helical" evidence="5">
    <location>
        <begin position="529"/>
        <end position="550"/>
    </location>
</feature>
<feature type="domain" description="TIR" evidence="7">
    <location>
        <begin position="576"/>
        <end position="727"/>
    </location>
</feature>
<protein>
    <recommendedName>
        <fullName evidence="7">TIR domain-containing protein</fullName>
    </recommendedName>
</protein>
<evidence type="ECO:0000256" key="4">
    <source>
        <dbReference type="ARBA" id="ARBA00022737"/>
    </source>
</evidence>
<organism evidence="8 9">
    <name type="scientific">Sinanodonta woodiana</name>
    <name type="common">Chinese pond mussel</name>
    <name type="synonym">Anodonta woodiana</name>
    <dbReference type="NCBI Taxonomy" id="1069815"/>
    <lineage>
        <taxon>Eukaryota</taxon>
        <taxon>Metazoa</taxon>
        <taxon>Spiralia</taxon>
        <taxon>Lophotrochozoa</taxon>
        <taxon>Mollusca</taxon>
        <taxon>Bivalvia</taxon>
        <taxon>Autobranchia</taxon>
        <taxon>Heteroconchia</taxon>
        <taxon>Palaeoheterodonta</taxon>
        <taxon>Unionida</taxon>
        <taxon>Unionoidea</taxon>
        <taxon>Unionidae</taxon>
        <taxon>Unioninae</taxon>
        <taxon>Sinanodonta</taxon>
    </lineage>
</organism>
<dbReference type="EMBL" id="JBJQND010000007">
    <property type="protein sequence ID" value="KAL3871124.1"/>
    <property type="molecule type" value="Genomic_DNA"/>
</dbReference>
<feature type="signal peptide" evidence="6">
    <location>
        <begin position="1"/>
        <end position="25"/>
    </location>
</feature>
<dbReference type="Gene3D" id="3.80.10.10">
    <property type="entry name" value="Ribonuclease Inhibitor"/>
    <property type="match status" value="2"/>
</dbReference>
<keyword evidence="5" id="KW-1133">Transmembrane helix</keyword>
<dbReference type="InterPro" id="IPR000157">
    <property type="entry name" value="TIR_dom"/>
</dbReference>
<dbReference type="InterPro" id="IPR032675">
    <property type="entry name" value="LRR_dom_sf"/>
</dbReference>
<comment type="caution">
    <text evidence="8">The sequence shown here is derived from an EMBL/GenBank/DDBJ whole genome shotgun (WGS) entry which is preliminary data.</text>
</comment>
<keyword evidence="3 6" id="KW-0732">Signal</keyword>
<proteinExistence type="inferred from homology"/>
<evidence type="ECO:0000256" key="2">
    <source>
        <dbReference type="ARBA" id="ARBA00022614"/>
    </source>
</evidence>
<dbReference type="InterPro" id="IPR001611">
    <property type="entry name" value="Leu-rich_rpt"/>
</dbReference>
<dbReference type="InterPro" id="IPR050541">
    <property type="entry name" value="LRR_TM_domain-containing"/>
</dbReference>
<dbReference type="InterPro" id="IPR035897">
    <property type="entry name" value="Toll_tir_struct_dom_sf"/>
</dbReference>
<dbReference type="Gene3D" id="3.40.50.10140">
    <property type="entry name" value="Toll/interleukin-1 receptor homology (TIR) domain"/>
    <property type="match status" value="1"/>
</dbReference>
<accession>A0ABD3WB40</accession>
<dbReference type="SMART" id="SM00369">
    <property type="entry name" value="LRR_TYP"/>
    <property type="match status" value="2"/>
</dbReference>
<dbReference type="Proteomes" id="UP001634394">
    <property type="component" value="Unassembled WGS sequence"/>
</dbReference>
<evidence type="ECO:0000256" key="1">
    <source>
        <dbReference type="ARBA" id="ARBA00009634"/>
    </source>
</evidence>
<reference evidence="8 9" key="1">
    <citation type="submission" date="2024-11" db="EMBL/GenBank/DDBJ databases">
        <title>Chromosome-level genome assembly of the freshwater bivalve Anodonta woodiana.</title>
        <authorList>
            <person name="Chen X."/>
        </authorList>
    </citation>
    <scope>NUCLEOTIDE SEQUENCE [LARGE SCALE GENOMIC DNA]</scope>
    <source>
        <strain evidence="8">MN2024</strain>
        <tissue evidence="8">Gills</tissue>
    </source>
</reference>
<dbReference type="PANTHER" id="PTHR24369:SF210">
    <property type="entry name" value="CHAOPTIN-RELATED"/>
    <property type="match status" value="1"/>
</dbReference>
<dbReference type="InterPro" id="IPR003591">
    <property type="entry name" value="Leu-rich_rpt_typical-subtyp"/>
</dbReference>
<keyword evidence="9" id="KW-1185">Reference proteome</keyword>
<dbReference type="PANTHER" id="PTHR24369">
    <property type="entry name" value="ANTIGEN BSP, PUTATIVE-RELATED"/>
    <property type="match status" value="1"/>
</dbReference>
<keyword evidence="2" id="KW-0433">Leucine-rich repeat</keyword>
<name>A0ABD3WB40_SINWO</name>
<dbReference type="PROSITE" id="PS50104">
    <property type="entry name" value="TIR"/>
    <property type="match status" value="1"/>
</dbReference>
<evidence type="ECO:0000256" key="6">
    <source>
        <dbReference type="SAM" id="SignalP"/>
    </source>
</evidence>
<keyword evidence="5" id="KW-0812">Transmembrane</keyword>
<evidence type="ECO:0000256" key="5">
    <source>
        <dbReference type="SAM" id="Phobius"/>
    </source>
</evidence>
<gene>
    <name evidence="8" type="ORF">ACJMK2_039143</name>
</gene>
<evidence type="ECO:0000256" key="3">
    <source>
        <dbReference type="ARBA" id="ARBA00022729"/>
    </source>
</evidence>
<evidence type="ECO:0000313" key="9">
    <source>
        <dbReference type="Proteomes" id="UP001634394"/>
    </source>
</evidence>
<evidence type="ECO:0000313" key="8">
    <source>
        <dbReference type="EMBL" id="KAL3871124.1"/>
    </source>
</evidence>
<evidence type="ECO:0000259" key="7">
    <source>
        <dbReference type="PROSITE" id="PS50104"/>
    </source>
</evidence>
<comment type="similarity">
    <text evidence="1">Belongs to the Toll-like receptor family.</text>
</comment>
<sequence>MHPCDLVGLVNIAGVLITCVHISISAEFEQWSPRNSHRTDLFCSKSCEKSRYDSYEQCCCCESKTCSELIPPSCQVTDTVLHIEYVEAVGESILLQKPRETYTTNFVVQHVDGYMRKFPQNLIQFRNITRIDFSRNRITEIGNITFLSDLSELILEGNKIRQISNRTFHGLVKLRTINLSRNFIKDIDPNTISSGLNIFSLDISYNSLTELDITNLIPEGPTCELVYNYNPIQSIVNRLGFEFNVSKQYGDGWIKMNNSSLQSLMNWTSFGLNDYADLGKTVTYGIYYFGSKSLNCDCSLIPYFVNIPAPALKQQLADMDKVMCTSPQRQQGKTLYDVYNAKDKWDELVCNIIDGCPSKCHCYDIQIRKRLVVDCSNLSLSEMPESLPIGNWGSKEIDLLLANNRITRLDNKDYINRLSLLDMTGNIITFVDNKAVSHMTPSIELYIPNNTLQILPKEFRYLDPDNLCIGDEYLQCSCEFLWAENWQRYKLHDINKSLHCNYQSSIFHIDGMSNIVTDCTNQSLEFPNLAWIIIGLLLGLLASGISLYIYRYEIFILYRRCRLHILERKFVLSPDDMDSIFICCDGVNLDTLQWAARELVPYLKSEGFKTTLPYLDILPGSLIETETTAAVKCSRVYIIVLSLSQGNKSEEDNNFKSSLKFEFSIIWREFASQSMKKIIVVNFDQLESESVEDRRLKALVRVGVVADFYDREELLLIKIRKHLSKLLSSSSSRLADNEQIHVEGTEIMHLSNVNYLDTEQGTRTMDNMDDHSLCQHYYNDASPNYHDSVNEGNVFKRLNAPKATTCNCKYRKCYLKGTIMHGEQ</sequence>
<dbReference type="PROSITE" id="PS51450">
    <property type="entry name" value="LRR"/>
    <property type="match status" value="2"/>
</dbReference>